<dbReference type="Proteomes" id="UP001162992">
    <property type="component" value="Chromosome 7"/>
</dbReference>
<reference evidence="2" key="1">
    <citation type="journal article" date="2024" name="Proc. Natl. Acad. Sci. U.S.A.">
        <title>Extraordinary preservation of gene collinearity over three hundred million years revealed in homosporous lycophytes.</title>
        <authorList>
            <person name="Li C."/>
            <person name="Wickell D."/>
            <person name="Kuo L.Y."/>
            <person name="Chen X."/>
            <person name="Nie B."/>
            <person name="Liao X."/>
            <person name="Peng D."/>
            <person name="Ji J."/>
            <person name="Jenkins J."/>
            <person name="Williams M."/>
            <person name="Shu S."/>
            <person name="Plott C."/>
            <person name="Barry K."/>
            <person name="Rajasekar S."/>
            <person name="Grimwood J."/>
            <person name="Han X."/>
            <person name="Sun S."/>
            <person name="Hou Z."/>
            <person name="He W."/>
            <person name="Dai G."/>
            <person name="Sun C."/>
            <person name="Schmutz J."/>
            <person name="Leebens-Mack J.H."/>
            <person name="Li F.W."/>
            <person name="Wang L."/>
        </authorList>
    </citation>
    <scope>NUCLEOTIDE SEQUENCE [LARGE SCALE GENOMIC DNA]</scope>
    <source>
        <strain evidence="2">cv. PW_Plant_1</strain>
    </source>
</reference>
<organism evidence="1 2">
    <name type="scientific">Diphasiastrum complanatum</name>
    <name type="common">Issler's clubmoss</name>
    <name type="synonym">Lycopodium complanatum</name>
    <dbReference type="NCBI Taxonomy" id="34168"/>
    <lineage>
        <taxon>Eukaryota</taxon>
        <taxon>Viridiplantae</taxon>
        <taxon>Streptophyta</taxon>
        <taxon>Embryophyta</taxon>
        <taxon>Tracheophyta</taxon>
        <taxon>Lycopodiopsida</taxon>
        <taxon>Lycopodiales</taxon>
        <taxon>Lycopodiaceae</taxon>
        <taxon>Lycopodioideae</taxon>
        <taxon>Diphasiastrum</taxon>
    </lineage>
</organism>
<comment type="caution">
    <text evidence="1">The sequence shown here is derived from an EMBL/GenBank/DDBJ whole genome shotgun (WGS) entry which is preliminary data.</text>
</comment>
<evidence type="ECO:0000313" key="2">
    <source>
        <dbReference type="Proteomes" id="UP001162992"/>
    </source>
</evidence>
<accession>A0ACC2D4B4</accession>
<sequence>MQSFTQNEKSQARNADASSVIQALDSNVKSLIDLLPPEDREVFAYLITHPSEDANVELVSQGKFWKMKANTQPKSPQHFHFPSNSSNDSRKAGSGQKKGYHQPSFVCDCFQCYMFHWSRWDASPNQALIHKAILLNESIGPSRSEPDLLKVEVTPDDKTLSFVECYEEKARSGSPFGSKKAEEKAFRLEEPLVLNPDEVVALDSAQEVVDENLLKFRNYEASSEKTPAMEAVVTERSTHRQGSLEMSPGRYLFKEENKAQKKKSAKKVKPAAKGNSGKQQEMNLHASPGKKKKAELPTKYRTKQVAPIMDFKDECAAETSTPEPEADKLQNRTADTKREETGKLQPSYSHVFSETLSFVADRLFSLWYPRRPRGISVL</sequence>
<protein>
    <submittedName>
        <fullName evidence="1">Uncharacterized protein</fullName>
    </submittedName>
</protein>
<dbReference type="EMBL" id="CM055098">
    <property type="protein sequence ID" value="KAJ7549052.1"/>
    <property type="molecule type" value="Genomic_DNA"/>
</dbReference>
<gene>
    <name evidence="1" type="ORF">O6H91_07G038200</name>
</gene>
<proteinExistence type="predicted"/>
<keyword evidence="2" id="KW-1185">Reference proteome</keyword>
<evidence type="ECO:0000313" key="1">
    <source>
        <dbReference type="EMBL" id="KAJ7549052.1"/>
    </source>
</evidence>
<name>A0ACC2D4B4_DIPCM</name>